<keyword evidence="2" id="KW-0964">Secreted</keyword>
<dbReference type="GO" id="GO:0030198">
    <property type="term" value="P:extracellular matrix organization"/>
    <property type="evidence" value="ECO:0007669"/>
    <property type="project" value="TreeGrafter"/>
</dbReference>
<reference evidence="6" key="2">
    <citation type="submission" date="2020-02" db="EMBL/GenBank/DDBJ databases">
        <title>Esox lucius (northern pike) genome, fEsoLuc1, primary haplotype.</title>
        <authorList>
            <person name="Myers G."/>
            <person name="Karagic N."/>
            <person name="Meyer A."/>
            <person name="Pippel M."/>
            <person name="Reichard M."/>
            <person name="Winkler S."/>
            <person name="Tracey A."/>
            <person name="Sims Y."/>
            <person name="Howe K."/>
            <person name="Rhie A."/>
            <person name="Formenti G."/>
            <person name="Durbin R."/>
            <person name="Fedrigo O."/>
            <person name="Jarvis E.D."/>
        </authorList>
    </citation>
    <scope>NUCLEOTIDE SEQUENCE [LARGE SCALE GENOMIC DNA]</scope>
</reference>
<dbReference type="Bgee" id="ENSELUG00000007925">
    <property type="expression patterns" value="Expressed in bone element and 10 other cell types or tissues"/>
</dbReference>
<dbReference type="PANTHER" id="PTHR13723:SF316">
    <property type="entry name" value="LONELY HEART, ISOFORM A"/>
    <property type="match status" value="1"/>
</dbReference>
<sequence length="590" mass="65065">MFSRPVLSVGYHKILEIPAGATNIRIQETVKSKNYLALRTRGGVSIVNGNWAIDRPGMIVAAGTQLMYRRPNEVRSRTGESITALGPTKEELHLYLIYQQPDPRVLYEYRRPHNDTHTDPETYTHQNTLPLVEIVGTTHSGSDDTVTNGMGVSVDDVSRGRSHPNQVTSNPAVNPYSLAPPYSWVKTGHTTCSASCGGGRHRVQWVCEETESKTTVSDDLCGPAQRPLNQEVDCNTHPCPAFWDLGEWSECSRPCGPGSQHRQVICRQAPGNHSNSMATLIPVDVALCGDSDRPETTTSCQLKICSEWQIRSEWNPCSVPCGIGQRSRNVVCVGNHGDEEEEEECNIGVKPVALQNCDMGPCAHSWFTSLWSDQCSAECGRGSRSRSAVCLLDHVSNLPLDGCEGTRPQEVTSCDAGPCHHRLEWFTGPWGQCSAECGNGTQTRGVACLLRDDSLLEVVDQSNCSHLVRPMTSQRCHLKGCGVQWYVTDWSMCSRSCGGGYRVREVRCLTDSVTPSDLCESSLMPENQEECNTQPCLPDTDSSCQDQYYNCVMVVQARLCVYPYYRTTCCASCRKAPQTHTVHKNPLHGG</sequence>
<evidence type="ECO:0000256" key="4">
    <source>
        <dbReference type="ARBA" id="ARBA00022737"/>
    </source>
</evidence>
<evidence type="ECO:0000256" key="1">
    <source>
        <dbReference type="ARBA" id="ARBA00004613"/>
    </source>
</evidence>
<dbReference type="InterPro" id="IPR050439">
    <property type="entry name" value="ADAMTS_ADAMTS-like"/>
</dbReference>
<dbReference type="GO" id="GO:0031012">
    <property type="term" value="C:extracellular matrix"/>
    <property type="evidence" value="ECO:0007669"/>
    <property type="project" value="TreeGrafter"/>
</dbReference>
<dbReference type="Gene3D" id="2.60.120.830">
    <property type="match status" value="1"/>
</dbReference>
<accession>A0A3P8XRB5</accession>
<dbReference type="Ensembl" id="ENSELUT00000007810.3">
    <property type="protein sequence ID" value="ENSELUP00000007096.3"/>
    <property type="gene ID" value="ENSELUG00000007925.3"/>
</dbReference>
<organism evidence="6 7">
    <name type="scientific">Esox lucius</name>
    <name type="common">Northern pike</name>
    <dbReference type="NCBI Taxonomy" id="8010"/>
    <lineage>
        <taxon>Eukaryota</taxon>
        <taxon>Metazoa</taxon>
        <taxon>Chordata</taxon>
        <taxon>Craniata</taxon>
        <taxon>Vertebrata</taxon>
        <taxon>Euteleostomi</taxon>
        <taxon>Actinopterygii</taxon>
        <taxon>Neopterygii</taxon>
        <taxon>Teleostei</taxon>
        <taxon>Protacanthopterygii</taxon>
        <taxon>Esociformes</taxon>
        <taxon>Esocidae</taxon>
        <taxon>Esox</taxon>
    </lineage>
</organism>
<dbReference type="InterPro" id="IPR036383">
    <property type="entry name" value="TSP1_rpt_sf"/>
</dbReference>
<dbReference type="FunFam" id="2.20.100.10:FF:000005">
    <property type="entry name" value="ADAM metallopeptidase with thrombospondin type 1 motif 9"/>
    <property type="match status" value="2"/>
</dbReference>
<evidence type="ECO:0000313" key="7">
    <source>
        <dbReference type="Proteomes" id="UP000265140"/>
    </source>
</evidence>
<dbReference type="GO" id="GO:0005576">
    <property type="term" value="C:extracellular region"/>
    <property type="evidence" value="ECO:0007669"/>
    <property type="project" value="UniProtKB-SubCell"/>
</dbReference>
<name>A0A3P8XRB5_ESOLU</name>
<evidence type="ECO:0000256" key="2">
    <source>
        <dbReference type="ARBA" id="ARBA00022525"/>
    </source>
</evidence>
<dbReference type="GO" id="GO:0004222">
    <property type="term" value="F:metalloendopeptidase activity"/>
    <property type="evidence" value="ECO:0007669"/>
    <property type="project" value="TreeGrafter"/>
</dbReference>
<dbReference type="Proteomes" id="UP000265140">
    <property type="component" value="Chromosome 25"/>
</dbReference>
<dbReference type="InterPro" id="IPR000884">
    <property type="entry name" value="TSP1_rpt"/>
</dbReference>
<dbReference type="InterPro" id="IPR010909">
    <property type="entry name" value="PLAC"/>
</dbReference>
<proteinExistence type="predicted"/>
<dbReference type="AlphaFoldDB" id="A0A3P8XRB5"/>
<reference evidence="6" key="4">
    <citation type="submission" date="2025-09" db="UniProtKB">
        <authorList>
            <consortium name="Ensembl"/>
        </authorList>
    </citation>
    <scope>IDENTIFICATION</scope>
</reference>
<evidence type="ECO:0000259" key="5">
    <source>
        <dbReference type="PROSITE" id="PS50900"/>
    </source>
</evidence>
<dbReference type="SMART" id="SM00209">
    <property type="entry name" value="TSP1"/>
    <property type="match status" value="6"/>
</dbReference>
<dbReference type="OMA" id="FGCVERA"/>
<dbReference type="Pfam" id="PF08686">
    <property type="entry name" value="PLAC"/>
    <property type="match status" value="1"/>
</dbReference>
<keyword evidence="3" id="KW-0732">Signal</keyword>
<comment type="subcellular location">
    <subcellularLocation>
        <location evidence="1">Secreted</location>
    </subcellularLocation>
</comment>
<dbReference type="PANTHER" id="PTHR13723">
    <property type="entry name" value="ADAMTS A DISINTEGRIN AND METALLOPROTEASE WITH THROMBOSPONDIN MOTIFS PROTEASE"/>
    <property type="match status" value="1"/>
</dbReference>
<reference evidence="6" key="3">
    <citation type="submission" date="2025-08" db="UniProtKB">
        <authorList>
            <consortium name="Ensembl"/>
        </authorList>
    </citation>
    <scope>IDENTIFICATION</scope>
</reference>
<dbReference type="Pfam" id="PF05986">
    <property type="entry name" value="ADAMTS_spacer1"/>
    <property type="match status" value="1"/>
</dbReference>
<dbReference type="Pfam" id="PF19030">
    <property type="entry name" value="TSP1_ADAMTS"/>
    <property type="match status" value="6"/>
</dbReference>
<dbReference type="PROSITE" id="PS50900">
    <property type="entry name" value="PLAC"/>
    <property type="match status" value="1"/>
</dbReference>
<protein>
    <recommendedName>
        <fullName evidence="5">PLAC domain-containing protein</fullName>
    </recommendedName>
</protein>
<dbReference type="GO" id="GO:0006508">
    <property type="term" value="P:proteolysis"/>
    <property type="evidence" value="ECO:0007669"/>
    <property type="project" value="TreeGrafter"/>
</dbReference>
<evidence type="ECO:0000313" key="6">
    <source>
        <dbReference type="Ensembl" id="ENSELUP00000007096.3"/>
    </source>
</evidence>
<keyword evidence="7" id="KW-1185">Reference proteome</keyword>
<keyword evidence="4" id="KW-0677">Repeat</keyword>
<dbReference type="PROSITE" id="PS50092">
    <property type="entry name" value="TSP1"/>
    <property type="match status" value="5"/>
</dbReference>
<dbReference type="SUPFAM" id="SSF82895">
    <property type="entry name" value="TSP-1 type 1 repeat"/>
    <property type="match status" value="5"/>
</dbReference>
<feature type="domain" description="PLAC" evidence="5">
    <location>
        <begin position="540"/>
        <end position="577"/>
    </location>
</feature>
<dbReference type="InterPro" id="IPR010294">
    <property type="entry name" value="ADAMTS_spacer1"/>
</dbReference>
<dbReference type="GeneTree" id="ENSGT00940000167725"/>
<dbReference type="InParanoid" id="A0A3P8XRB5"/>
<dbReference type="Gene3D" id="2.20.100.10">
    <property type="entry name" value="Thrombospondin type-1 (TSP1) repeat"/>
    <property type="match status" value="5"/>
</dbReference>
<evidence type="ECO:0000256" key="3">
    <source>
        <dbReference type="ARBA" id="ARBA00022729"/>
    </source>
</evidence>
<reference evidence="7" key="1">
    <citation type="journal article" date="2014" name="PLoS ONE">
        <title>The genome and linkage map of the northern pike (Esox lucius): conserved synteny revealed between the salmonid sister group and the Neoteleostei.</title>
        <authorList>
            <person name="Rondeau E.B."/>
            <person name="Minkley D.R."/>
            <person name="Leong J.S."/>
            <person name="Messmer A.M."/>
            <person name="Jantzen J.R."/>
            <person name="von Schalburg K.R."/>
            <person name="Lemon C."/>
            <person name="Bird N.H."/>
            <person name="Koop B.F."/>
        </authorList>
    </citation>
    <scope>NUCLEOTIDE SEQUENCE</scope>
</reference>
<dbReference type="STRING" id="8010.ENSELUP00000007096"/>